<dbReference type="InterPro" id="IPR003115">
    <property type="entry name" value="ParB_N"/>
</dbReference>
<dbReference type="InterPro" id="IPR036086">
    <property type="entry name" value="ParB/Sulfiredoxin_sf"/>
</dbReference>
<proteinExistence type="predicted"/>
<dbReference type="SUPFAM" id="SSF110849">
    <property type="entry name" value="ParB/Sulfiredoxin"/>
    <property type="match status" value="1"/>
</dbReference>
<dbReference type="AlphaFoldDB" id="C9Y6S1"/>
<protein>
    <recommendedName>
        <fullName evidence="1">ParB-like N-terminal domain-containing protein</fullName>
    </recommendedName>
</protein>
<dbReference type="EMBL" id="FN543101">
    <property type="protein sequence ID" value="CBA26560.1"/>
    <property type="molecule type" value="Genomic_DNA"/>
</dbReference>
<accession>C9Y6S1</accession>
<sequence length="119" mass="13114">MTLQIATIANFTEIPQSRASAYVPLNKLVLAKEQVRSTPISEQNLTEIAEILLAQGQLNALQVSRNCETGLYSVKDDGLRLRGLQKLVSDGKIMPDFPIECIEVDDENATVFGFTKNTC</sequence>
<dbReference type="SMART" id="SM00470">
    <property type="entry name" value="ParB"/>
    <property type="match status" value="1"/>
</dbReference>
<feature type="domain" description="ParB-like N-terminal" evidence="1">
    <location>
        <begin position="21"/>
        <end position="118"/>
    </location>
</feature>
<evidence type="ECO:0000259" key="1">
    <source>
        <dbReference type="SMART" id="SM00470"/>
    </source>
</evidence>
<gene>
    <name evidence="2" type="ORF">Csp_E36480</name>
</gene>
<reference evidence="2" key="1">
    <citation type="journal article" date="2010" name="Nature">
        <title>The Dynamic genome of Hydra.</title>
        <authorList>
            <person name="Chapman J.A."/>
            <person name="Kirkness E.F."/>
            <person name="Simakov O."/>
            <person name="Hampson S.E."/>
            <person name="Mitros T."/>
            <person name="Weinmaier T."/>
            <person name="Rattei T."/>
            <person name="Balasubramanian P.G."/>
            <person name="Borman J."/>
            <person name="Busam D."/>
            <person name="Disbennett K."/>
            <person name="Pfannkoch C."/>
            <person name="Sumin N."/>
            <person name="Sutton G."/>
            <person name="Viswanathan L."/>
            <person name="Walenz B."/>
            <person name="Goodstein D.M."/>
            <person name="Hellsten U."/>
            <person name="Kawashima T."/>
            <person name="Prochnik S.E."/>
            <person name="Putnam N.H."/>
            <person name="Shu S."/>
            <person name="Blumberg B."/>
            <person name="Dana C.E."/>
            <person name="Gee L."/>
            <person name="Kibler D.F."/>
            <person name="Law L."/>
            <person name="Lindgens D."/>
            <person name="Martinez D.E."/>
            <person name="Peng J."/>
            <person name="Wigge P.A."/>
            <person name="Bertulat B."/>
            <person name="Guder C."/>
            <person name="Nakamura Y."/>
            <person name="Ozbek S."/>
            <person name="Watanabe H."/>
            <person name="Khalturin K."/>
            <person name="Hemmrich G."/>
            <person name="Franke A."/>
            <person name="Augustin R."/>
            <person name="Fraune S."/>
            <person name="Hayakawa E."/>
            <person name="Hayakawa S."/>
            <person name="Hirose M."/>
            <person name="Hwang J."/>
            <person name="Ikeo K."/>
            <person name="Nishimiya-Fujisawa C."/>
            <person name="Ogura A."/>
            <person name="Takahashi T."/>
            <person name="Steinmetz P.R."/>
            <person name="Zhang X."/>
            <person name="Aufschnaiter R."/>
            <person name="Eder M.K."/>
            <person name="Gorny A.K."/>
            <person name="Salvenmoser W."/>
            <person name="Heimberg A.M."/>
            <person name="Wheeler B.M."/>
            <person name="Peterson K.J."/>
            <person name="Boettger A."/>
            <person name="Tischler P."/>
            <person name="Wolf A."/>
            <person name="Gojobori T."/>
            <person name="Remington K.A."/>
            <person name="Strausberg R.L."/>
            <person name="Venter J."/>
            <person name="Technau U."/>
            <person name="Hobmayer B."/>
            <person name="Bosch T.C."/>
            <person name="Holstein T.W."/>
            <person name="Fujisawa T."/>
            <person name="Bode H.R."/>
            <person name="David C.N."/>
            <person name="Rokhsar D.S."/>
            <person name="Steele R.E."/>
        </authorList>
    </citation>
    <scope>NUCLEOTIDE SEQUENCE</scope>
</reference>
<organism evidence="2">
    <name type="scientific">Curvibacter symbiont subsp. Hydra magnipapillata</name>
    <dbReference type="NCBI Taxonomy" id="667019"/>
    <lineage>
        <taxon>Bacteria</taxon>
        <taxon>Pseudomonadati</taxon>
        <taxon>Pseudomonadota</taxon>
        <taxon>Betaproteobacteria</taxon>
        <taxon>Burkholderiales</taxon>
        <taxon>Comamonadaceae</taxon>
        <taxon>Curvibacter</taxon>
    </lineage>
</organism>
<name>C9Y6S1_CURXX</name>
<evidence type="ECO:0000313" key="2">
    <source>
        <dbReference type="EMBL" id="CBA26560.1"/>
    </source>
</evidence>